<dbReference type="EC" id="2.4.2.21" evidence="4 11"/>
<evidence type="ECO:0000256" key="5">
    <source>
        <dbReference type="ARBA" id="ARBA00015486"/>
    </source>
</evidence>
<evidence type="ECO:0000313" key="13">
    <source>
        <dbReference type="Proteomes" id="UP000441585"/>
    </source>
</evidence>
<evidence type="ECO:0000256" key="9">
    <source>
        <dbReference type="ARBA" id="ARBA00030686"/>
    </source>
</evidence>
<dbReference type="Gene3D" id="3.40.50.10210">
    <property type="match status" value="1"/>
</dbReference>
<comment type="function">
    <text evidence="1 11">Catalyzes the synthesis of alpha-ribazole-5'-phosphate from nicotinate mononucleotide (NAMN) and 5,6-dimethylbenzimidazole (DMB).</text>
</comment>
<dbReference type="InterPro" id="IPR017846">
    <property type="entry name" value="Nict_dMeBzImd_PRibTrfase_bact"/>
</dbReference>
<dbReference type="NCBIfam" id="NF000996">
    <property type="entry name" value="PRK00105.1"/>
    <property type="match status" value="1"/>
</dbReference>
<dbReference type="GO" id="GO:0008939">
    <property type="term" value="F:nicotinate-nucleotide-dimethylbenzimidazole phosphoribosyltransferase activity"/>
    <property type="evidence" value="ECO:0007669"/>
    <property type="project" value="UniProtKB-UniRule"/>
</dbReference>
<dbReference type="UniPathway" id="UPA00061">
    <property type="reaction ID" value="UER00516"/>
</dbReference>
<comment type="catalytic activity">
    <reaction evidence="10 11">
        <text>5,6-dimethylbenzimidazole + nicotinate beta-D-ribonucleotide = alpha-ribazole 5'-phosphate + nicotinate + H(+)</text>
        <dbReference type="Rhea" id="RHEA:11196"/>
        <dbReference type="ChEBI" id="CHEBI:15378"/>
        <dbReference type="ChEBI" id="CHEBI:15890"/>
        <dbReference type="ChEBI" id="CHEBI:32544"/>
        <dbReference type="ChEBI" id="CHEBI:57502"/>
        <dbReference type="ChEBI" id="CHEBI:57918"/>
        <dbReference type="EC" id="2.4.2.21"/>
    </reaction>
</comment>
<evidence type="ECO:0000256" key="11">
    <source>
        <dbReference type="HAMAP-Rule" id="MF_00230"/>
    </source>
</evidence>
<sequence length="351" mass="37125">MIDIYQQIDAIEPVSKQKGLEALAYIHSLTKPMNSLGEIEKIAVQLSEITSKVKPEVFPPGVIVFAADHGVTEEGVSAYPQEVTAQMVNNFLSGGAAINVFTKRVNGLLEIVDTGVKTDIPGVRSEKIAYGTKNFAVEPAMTRREAVRSLEVGMQRAEAMIKNGAKLLILGEMGIGNTTSSSAIAAALSGLKPEELTGRGTGIESKQVAYKAEVIQKALNKLKPDANDPIDVLAKVGGFEIGAMAGAMLYAASKKIPVILDGFICTTAALVASELNRHVCDYMIAGHLSVEPGHLHVLNLLGKKPLVSLGMRLGEGTGAVLVYPLVEAAAEMVKGMATFDTAGVSKERTIK</sequence>
<keyword evidence="13" id="KW-1185">Reference proteome</keyword>
<comment type="pathway">
    <text evidence="2 11">Nucleoside biosynthesis; alpha-ribazole biosynthesis; alpha-ribazole from 5,6-dimethylbenzimidazole: step 1/2.</text>
</comment>
<dbReference type="InterPro" id="IPR036087">
    <property type="entry name" value="Nict_dMeBzImd_PRibTrfase_sf"/>
</dbReference>
<comment type="similarity">
    <text evidence="3 11">Belongs to the CobT family.</text>
</comment>
<protein>
    <recommendedName>
        <fullName evidence="5 11">Nicotinate-nucleotide--dimethylbenzimidazole phosphoribosyltransferase</fullName>
        <shortName evidence="11">NN:DBI PRT</shortName>
        <ecNumber evidence="4 11">2.4.2.21</ecNumber>
    </recommendedName>
    <alternativeName>
        <fullName evidence="9 11">N(1)-alpha-phosphoribosyltransferase</fullName>
    </alternativeName>
</protein>
<evidence type="ECO:0000256" key="4">
    <source>
        <dbReference type="ARBA" id="ARBA00011991"/>
    </source>
</evidence>
<dbReference type="SUPFAM" id="SSF52733">
    <property type="entry name" value="Nicotinate mononucleotide:5,6-dimethylbenzimidazole phosphoribosyltransferase (CobT)"/>
    <property type="match status" value="1"/>
</dbReference>
<dbReference type="GO" id="GO:0009236">
    <property type="term" value="P:cobalamin biosynthetic process"/>
    <property type="evidence" value="ECO:0007669"/>
    <property type="project" value="UniProtKB-UniRule"/>
</dbReference>
<evidence type="ECO:0000256" key="2">
    <source>
        <dbReference type="ARBA" id="ARBA00005049"/>
    </source>
</evidence>
<gene>
    <name evidence="11 12" type="primary">cobT</name>
    <name evidence="12" type="ORF">GJU41_07615</name>
</gene>
<dbReference type="RefSeq" id="WP_070877404.1">
    <property type="nucleotide sequence ID" value="NZ_CAJGAA010000001.1"/>
</dbReference>
<keyword evidence="8 11" id="KW-0808">Transferase</keyword>
<dbReference type="AlphaFoldDB" id="A0A6I2M8V1"/>
<evidence type="ECO:0000313" key="12">
    <source>
        <dbReference type="EMBL" id="MRX53837.1"/>
    </source>
</evidence>
<keyword evidence="7 11" id="KW-0328">Glycosyltransferase</keyword>
<name>A0A6I2M8V1_9BACI</name>
<evidence type="ECO:0000256" key="8">
    <source>
        <dbReference type="ARBA" id="ARBA00022679"/>
    </source>
</evidence>
<dbReference type="FunFam" id="3.40.50.10210:FF:000001">
    <property type="entry name" value="Nicotinate-nucleotide--dimethylbenzimidazole phosphoribosyltransferase"/>
    <property type="match status" value="1"/>
</dbReference>
<evidence type="ECO:0000256" key="7">
    <source>
        <dbReference type="ARBA" id="ARBA00022676"/>
    </source>
</evidence>
<dbReference type="InterPro" id="IPR003200">
    <property type="entry name" value="Nict_dMeBzImd_PRibTrfase"/>
</dbReference>
<dbReference type="PANTHER" id="PTHR43463:SF1">
    <property type="entry name" value="NICOTINATE-NUCLEOTIDE--DIMETHYLBENZIMIDAZOLE PHOSPHORIBOSYLTRANSFERASE"/>
    <property type="match status" value="1"/>
</dbReference>
<dbReference type="NCBIfam" id="TIGR03160">
    <property type="entry name" value="cobT_DBIPRT"/>
    <property type="match status" value="1"/>
</dbReference>
<accession>A0A6I2M8V1</accession>
<dbReference type="HAMAP" id="MF_00230">
    <property type="entry name" value="CobT"/>
    <property type="match status" value="1"/>
</dbReference>
<dbReference type="Proteomes" id="UP000441585">
    <property type="component" value="Unassembled WGS sequence"/>
</dbReference>
<dbReference type="PANTHER" id="PTHR43463">
    <property type="entry name" value="NICOTINATE-NUCLEOTIDE--DIMETHYLBENZIMIDAZOLE PHOSPHORIBOSYLTRANSFERASE"/>
    <property type="match status" value="1"/>
</dbReference>
<comment type="caution">
    <text evidence="12">The sequence shown here is derived from an EMBL/GenBank/DDBJ whole genome shotgun (WGS) entry which is preliminary data.</text>
</comment>
<reference evidence="12 13" key="1">
    <citation type="submission" date="2019-11" db="EMBL/GenBank/DDBJ databases">
        <title>Bacillus idriensis genome.</title>
        <authorList>
            <person name="Konopka E.N."/>
            <person name="Newman J.D."/>
        </authorList>
    </citation>
    <scope>NUCLEOTIDE SEQUENCE [LARGE SCALE GENOMIC DNA]</scope>
    <source>
        <strain evidence="12 13">DSM 19097</strain>
    </source>
</reference>
<dbReference type="CDD" id="cd02439">
    <property type="entry name" value="DMB-PRT_CobT"/>
    <property type="match status" value="1"/>
</dbReference>
<evidence type="ECO:0000256" key="6">
    <source>
        <dbReference type="ARBA" id="ARBA00022573"/>
    </source>
</evidence>
<evidence type="ECO:0000256" key="3">
    <source>
        <dbReference type="ARBA" id="ARBA00007110"/>
    </source>
</evidence>
<keyword evidence="6 11" id="KW-0169">Cobalamin biosynthesis</keyword>
<dbReference type="Gene3D" id="1.10.1610.10">
    <property type="match status" value="1"/>
</dbReference>
<evidence type="ECO:0000256" key="10">
    <source>
        <dbReference type="ARBA" id="ARBA00047340"/>
    </source>
</evidence>
<evidence type="ECO:0000256" key="1">
    <source>
        <dbReference type="ARBA" id="ARBA00002197"/>
    </source>
</evidence>
<dbReference type="EMBL" id="WKKF01000001">
    <property type="protein sequence ID" value="MRX53837.1"/>
    <property type="molecule type" value="Genomic_DNA"/>
</dbReference>
<dbReference type="InterPro" id="IPR023195">
    <property type="entry name" value="Nict_dMeBzImd_PRibTrfase_N"/>
</dbReference>
<proteinExistence type="inferred from homology"/>
<dbReference type="Pfam" id="PF02277">
    <property type="entry name" value="DBI_PRT"/>
    <property type="match status" value="1"/>
</dbReference>
<feature type="active site" description="Proton acceptor" evidence="11">
    <location>
        <position position="315"/>
    </location>
</feature>
<organism evidence="12 13">
    <name type="scientific">Metabacillus idriensis</name>
    <dbReference type="NCBI Taxonomy" id="324768"/>
    <lineage>
        <taxon>Bacteria</taxon>
        <taxon>Bacillati</taxon>
        <taxon>Bacillota</taxon>
        <taxon>Bacilli</taxon>
        <taxon>Bacillales</taxon>
        <taxon>Bacillaceae</taxon>
        <taxon>Metabacillus</taxon>
    </lineage>
</organism>